<dbReference type="AlphaFoldDB" id="A0A7C2XQ24"/>
<reference evidence="9" key="1">
    <citation type="journal article" date="2020" name="mSystems">
        <title>Genome- and Community-Level Interaction Insights into Carbon Utilization and Element Cycling Functions of Hydrothermarchaeota in Hydrothermal Sediment.</title>
        <authorList>
            <person name="Zhou Z."/>
            <person name="Liu Y."/>
            <person name="Xu W."/>
            <person name="Pan J."/>
            <person name="Luo Z.H."/>
            <person name="Li M."/>
        </authorList>
    </citation>
    <scope>NUCLEOTIDE SEQUENCE [LARGE SCALE GENOMIC DNA]</scope>
    <source>
        <strain evidence="9">SpSt-1224</strain>
    </source>
</reference>
<sequence length="277" mass="30518">MRKRGKSARQARTLLLFGVVFVLVLIVIVSSLGRREFNLVHRLGLEVVGAVQAVGTGVGGYFAGIWTDYRELIGVRDENRRLREELRHYQAATTQYREAVATNVRLQKLLGLKESLPDPTITARVIGRDPSLWFKTLTIDRGSSDGVERGMPAVTVEGIVGQVINTSPNYAKILLANDPNSAVDVIIQKNRVQGIIKGDGNEFVLHYVLRNSDVEKGDHIITSGLGGVFPQGLPVGRVAEVVRSPRGMFQSIMVEPAADFSRLEHLIIIMKKSPLTE</sequence>
<keyword evidence="7" id="KW-0812">Transmembrane</keyword>
<dbReference type="Gene3D" id="2.40.10.350">
    <property type="entry name" value="Rod shape-determining protein MreC, domain 2"/>
    <property type="match status" value="1"/>
</dbReference>
<dbReference type="InterPro" id="IPR055342">
    <property type="entry name" value="MreC_beta-barrel_core"/>
</dbReference>
<evidence type="ECO:0000259" key="8">
    <source>
        <dbReference type="Pfam" id="PF04085"/>
    </source>
</evidence>
<proteinExistence type="inferred from homology"/>
<gene>
    <name evidence="9" type="primary">mreC</name>
    <name evidence="9" type="ORF">ENN98_00300</name>
</gene>
<feature type="domain" description="Rod shape-determining protein MreC beta-barrel core" evidence="8">
    <location>
        <begin position="125"/>
        <end position="269"/>
    </location>
</feature>
<keyword evidence="7" id="KW-0472">Membrane</keyword>
<evidence type="ECO:0000256" key="4">
    <source>
        <dbReference type="ARBA" id="ARBA00032089"/>
    </source>
</evidence>
<feature type="transmembrane region" description="Helical" evidence="7">
    <location>
        <begin position="12"/>
        <end position="33"/>
    </location>
</feature>
<evidence type="ECO:0000256" key="3">
    <source>
        <dbReference type="ARBA" id="ARBA00022960"/>
    </source>
</evidence>
<keyword evidence="6" id="KW-0175">Coiled coil</keyword>
<dbReference type="Gene3D" id="2.40.10.340">
    <property type="entry name" value="Rod shape-determining protein MreC, domain 1"/>
    <property type="match status" value="1"/>
</dbReference>
<comment type="similarity">
    <text evidence="1 5">Belongs to the MreC family.</text>
</comment>
<accession>A0A7C2XQ24</accession>
<dbReference type="PIRSF" id="PIRSF038471">
    <property type="entry name" value="MreC"/>
    <property type="match status" value="1"/>
</dbReference>
<evidence type="ECO:0000256" key="2">
    <source>
        <dbReference type="ARBA" id="ARBA00013855"/>
    </source>
</evidence>
<dbReference type="InterPro" id="IPR042175">
    <property type="entry name" value="Cell/Rod_MreC_2"/>
</dbReference>
<keyword evidence="3 5" id="KW-0133">Cell shape</keyword>
<dbReference type="NCBIfam" id="TIGR00219">
    <property type="entry name" value="mreC"/>
    <property type="match status" value="1"/>
</dbReference>
<keyword evidence="7" id="KW-1133">Transmembrane helix</keyword>
<dbReference type="InterPro" id="IPR042177">
    <property type="entry name" value="Cell/Rod_1"/>
</dbReference>
<evidence type="ECO:0000256" key="7">
    <source>
        <dbReference type="SAM" id="Phobius"/>
    </source>
</evidence>
<organism evidence="9">
    <name type="scientific">Desulfurivibrio alkaliphilus</name>
    <dbReference type="NCBI Taxonomy" id="427923"/>
    <lineage>
        <taxon>Bacteria</taxon>
        <taxon>Pseudomonadati</taxon>
        <taxon>Thermodesulfobacteriota</taxon>
        <taxon>Desulfobulbia</taxon>
        <taxon>Desulfobulbales</taxon>
        <taxon>Desulfobulbaceae</taxon>
        <taxon>Desulfurivibrio</taxon>
    </lineage>
</organism>
<dbReference type="PANTHER" id="PTHR34138:SF1">
    <property type="entry name" value="CELL SHAPE-DETERMINING PROTEIN MREC"/>
    <property type="match status" value="1"/>
</dbReference>
<dbReference type="Pfam" id="PF04085">
    <property type="entry name" value="MreC"/>
    <property type="match status" value="1"/>
</dbReference>
<evidence type="ECO:0000256" key="1">
    <source>
        <dbReference type="ARBA" id="ARBA00009369"/>
    </source>
</evidence>
<feature type="coiled-coil region" evidence="6">
    <location>
        <begin position="72"/>
        <end position="99"/>
    </location>
</feature>
<dbReference type="Proteomes" id="UP000885986">
    <property type="component" value="Unassembled WGS sequence"/>
</dbReference>
<dbReference type="PANTHER" id="PTHR34138">
    <property type="entry name" value="CELL SHAPE-DETERMINING PROTEIN MREC"/>
    <property type="match status" value="1"/>
</dbReference>
<name>A0A7C2XQ24_9BACT</name>
<comment type="caution">
    <text evidence="9">The sequence shown here is derived from an EMBL/GenBank/DDBJ whole genome shotgun (WGS) entry which is preliminary data.</text>
</comment>
<dbReference type="EMBL" id="DSDS01000009">
    <property type="protein sequence ID" value="HET97151.1"/>
    <property type="molecule type" value="Genomic_DNA"/>
</dbReference>
<dbReference type="GO" id="GO:0005886">
    <property type="term" value="C:plasma membrane"/>
    <property type="evidence" value="ECO:0007669"/>
    <property type="project" value="TreeGrafter"/>
</dbReference>
<protein>
    <recommendedName>
        <fullName evidence="2 5">Cell shape-determining protein MreC</fullName>
    </recommendedName>
    <alternativeName>
        <fullName evidence="4 5">Cell shape protein MreC</fullName>
    </alternativeName>
</protein>
<dbReference type="InterPro" id="IPR007221">
    <property type="entry name" value="MreC"/>
</dbReference>
<evidence type="ECO:0000256" key="6">
    <source>
        <dbReference type="SAM" id="Coils"/>
    </source>
</evidence>
<evidence type="ECO:0000313" key="9">
    <source>
        <dbReference type="EMBL" id="HET97151.1"/>
    </source>
</evidence>
<evidence type="ECO:0000256" key="5">
    <source>
        <dbReference type="PIRNR" id="PIRNR038471"/>
    </source>
</evidence>
<dbReference type="GO" id="GO:0008360">
    <property type="term" value="P:regulation of cell shape"/>
    <property type="evidence" value="ECO:0007669"/>
    <property type="project" value="UniProtKB-KW"/>
</dbReference>
<comment type="function">
    <text evidence="5">Involved in formation and maintenance of cell shape.</text>
</comment>